<keyword evidence="2" id="KW-1185">Reference proteome</keyword>
<dbReference type="RefSeq" id="WP_034828091.1">
    <property type="nucleotide sequence ID" value="NZ_AWFA01000042.1"/>
</dbReference>
<sequence>MQFGRKDVIGAACAVVSIGLVAWLAQDSLARADCRDLLRWNDFASVEGDVEDPELDALKSRLETGQGSEAERACVARVGLPF</sequence>
<gene>
    <name evidence="1" type="ORF">HY3_16290</name>
</gene>
<dbReference type="EMBL" id="AWFB01000044">
    <property type="protein sequence ID" value="RAN31876.1"/>
    <property type="molecule type" value="Genomic_DNA"/>
</dbReference>
<accession>A0A328JVV7</accession>
<reference evidence="1 2" key="1">
    <citation type="submission" date="2013-04" db="EMBL/GenBank/DDBJ databases">
        <title>Hyphomonas sp. T24B3 Genome Sequencing.</title>
        <authorList>
            <person name="Lai Q."/>
            <person name="Shao Z."/>
        </authorList>
    </citation>
    <scope>NUCLEOTIDE SEQUENCE [LARGE SCALE GENOMIC DNA]</scope>
    <source>
        <strain evidence="1 2">T24B3</strain>
    </source>
</reference>
<organism evidence="1 2">
    <name type="scientific">Hyphomonas pacifica</name>
    <dbReference type="NCBI Taxonomy" id="1280941"/>
    <lineage>
        <taxon>Bacteria</taxon>
        <taxon>Pseudomonadati</taxon>
        <taxon>Pseudomonadota</taxon>
        <taxon>Alphaproteobacteria</taxon>
        <taxon>Hyphomonadales</taxon>
        <taxon>Hyphomonadaceae</taxon>
        <taxon>Hyphomonas</taxon>
    </lineage>
</organism>
<evidence type="ECO:0000313" key="1">
    <source>
        <dbReference type="EMBL" id="RAN31876.1"/>
    </source>
</evidence>
<dbReference type="AlphaFoldDB" id="A0A062TPY2"/>
<name>A0A062TPY2_9PROT</name>
<dbReference type="Proteomes" id="UP000249123">
    <property type="component" value="Unassembled WGS sequence"/>
</dbReference>
<protein>
    <submittedName>
        <fullName evidence="1">Uncharacterized protein</fullName>
    </submittedName>
</protein>
<evidence type="ECO:0000313" key="2">
    <source>
        <dbReference type="Proteomes" id="UP000249123"/>
    </source>
</evidence>
<dbReference type="STRING" id="1280941.HY2_15795"/>
<accession>A0A062TPY2</accession>
<dbReference type="OrthoDB" id="7620345at2"/>
<proteinExistence type="predicted"/>
<comment type="caution">
    <text evidence="1">The sequence shown here is derived from an EMBL/GenBank/DDBJ whole genome shotgun (WGS) entry which is preliminary data.</text>
</comment>